<evidence type="ECO:0000256" key="6">
    <source>
        <dbReference type="ARBA" id="ARBA00049544"/>
    </source>
</evidence>
<dbReference type="InterPro" id="IPR036282">
    <property type="entry name" value="Glutathione-S-Trfase_C_sf"/>
</dbReference>
<dbReference type="InterPro" id="IPR036249">
    <property type="entry name" value="Thioredoxin-like_sf"/>
</dbReference>
<dbReference type="InterPro" id="IPR004045">
    <property type="entry name" value="Glutathione_S-Trfase_N"/>
</dbReference>
<comment type="similarity">
    <text evidence="4">Belongs to the GST superfamily. DHAR family.</text>
</comment>
<keyword evidence="3" id="KW-0560">Oxidoreductase</keyword>
<comment type="catalytic activity">
    <reaction evidence="5">
        <text>RX + glutathione = an S-substituted glutathione + a halide anion + H(+)</text>
        <dbReference type="Rhea" id="RHEA:16437"/>
        <dbReference type="ChEBI" id="CHEBI:15378"/>
        <dbReference type="ChEBI" id="CHEBI:16042"/>
        <dbReference type="ChEBI" id="CHEBI:17792"/>
        <dbReference type="ChEBI" id="CHEBI:57925"/>
        <dbReference type="ChEBI" id="CHEBI:90779"/>
        <dbReference type="EC" id="2.5.1.18"/>
    </reaction>
</comment>
<keyword evidence="2" id="KW-0808">Transferase</keyword>
<keyword evidence="1" id="KW-0216">Detoxification</keyword>
<evidence type="ECO:0000256" key="4">
    <source>
        <dbReference type="ARBA" id="ARBA00024194"/>
    </source>
</evidence>
<dbReference type="Pfam" id="PF13410">
    <property type="entry name" value="GST_C_2"/>
    <property type="match status" value="1"/>
</dbReference>
<evidence type="ECO:0000313" key="9">
    <source>
        <dbReference type="EMBL" id="CAK9278608.1"/>
    </source>
</evidence>
<organism evidence="9 10">
    <name type="scientific">Sphagnum jensenii</name>
    <dbReference type="NCBI Taxonomy" id="128206"/>
    <lineage>
        <taxon>Eukaryota</taxon>
        <taxon>Viridiplantae</taxon>
        <taxon>Streptophyta</taxon>
        <taxon>Embryophyta</taxon>
        <taxon>Bryophyta</taxon>
        <taxon>Sphagnophytina</taxon>
        <taxon>Sphagnopsida</taxon>
        <taxon>Sphagnales</taxon>
        <taxon>Sphagnaceae</taxon>
        <taxon>Sphagnum</taxon>
    </lineage>
</organism>
<dbReference type="CDD" id="cd00570">
    <property type="entry name" value="GST_N_family"/>
    <property type="match status" value="1"/>
</dbReference>
<sequence>MHTLRLEMRAATLAIARFTGRVHISSSSSDSLVFSRRALQGIVNMAAATVDTATTAVQPIEILVKAASGEPDRLGDCPFSQRVLLTLEEKGIPYNAKYVDTANKPDWFLEANPEGKVPVIKYEGKWVADSDVITKILEETYPQPSLVTPEDKASIGSKIFSSFVKFLKSKDPSDGSEEALVEELKTLNEYLKTNGPFINGDKISAVDLSLAPKLYHLKVALAHYKNWSIPEDLTNLQNYIKLVHSRESFENTKAPEYVVIKGWSTHVA</sequence>
<proteinExistence type="inferred from homology"/>
<dbReference type="PANTHER" id="PTHR44420">
    <property type="entry name" value="GLUTATHIONE S-TRANSFERASE DHAR2-RELATED"/>
    <property type="match status" value="1"/>
</dbReference>
<dbReference type="Gene3D" id="1.20.1050.10">
    <property type="match status" value="1"/>
</dbReference>
<dbReference type="SUPFAM" id="SSF52833">
    <property type="entry name" value="Thioredoxin-like"/>
    <property type="match status" value="1"/>
</dbReference>
<evidence type="ECO:0000313" key="10">
    <source>
        <dbReference type="Proteomes" id="UP001497444"/>
    </source>
</evidence>
<dbReference type="Proteomes" id="UP001497444">
    <property type="component" value="Chromosome 9"/>
</dbReference>
<dbReference type="InterPro" id="IPR044627">
    <property type="entry name" value="DHAR1/2/3/4"/>
</dbReference>
<name>A0ABP0XLL3_9BRYO</name>
<gene>
    <name evidence="9" type="ORF">CSSPJE1EN1_LOCUS24086</name>
</gene>
<feature type="domain" description="GST C-terminal" evidence="8">
    <location>
        <begin position="135"/>
        <end position="268"/>
    </location>
</feature>
<dbReference type="SFLD" id="SFLDG00358">
    <property type="entry name" value="Main_(cytGST)"/>
    <property type="match status" value="1"/>
</dbReference>
<dbReference type="InterPro" id="IPR040079">
    <property type="entry name" value="Glutathione_S-Trfase"/>
</dbReference>
<evidence type="ECO:0008006" key="11">
    <source>
        <dbReference type="Google" id="ProtNLM"/>
    </source>
</evidence>
<dbReference type="InterPro" id="IPR010987">
    <property type="entry name" value="Glutathione-S-Trfase_C-like"/>
</dbReference>
<evidence type="ECO:0000256" key="3">
    <source>
        <dbReference type="ARBA" id="ARBA00023002"/>
    </source>
</evidence>
<evidence type="ECO:0000256" key="1">
    <source>
        <dbReference type="ARBA" id="ARBA00022575"/>
    </source>
</evidence>
<keyword evidence="10" id="KW-1185">Reference proteome</keyword>
<dbReference type="PANTHER" id="PTHR44420:SF2">
    <property type="entry name" value="GLUTATHIONE S-TRANSFERASE DHAR2-RELATED"/>
    <property type="match status" value="1"/>
</dbReference>
<dbReference type="EMBL" id="OZ020104">
    <property type="protein sequence ID" value="CAK9278608.1"/>
    <property type="molecule type" value="Genomic_DNA"/>
</dbReference>
<evidence type="ECO:0000259" key="7">
    <source>
        <dbReference type="PROSITE" id="PS50404"/>
    </source>
</evidence>
<evidence type="ECO:0000256" key="2">
    <source>
        <dbReference type="ARBA" id="ARBA00022679"/>
    </source>
</evidence>
<comment type="catalytic activity">
    <reaction evidence="6">
        <text>L-dehydroascorbate + 2 glutathione = glutathione disulfide + L-ascorbate</text>
        <dbReference type="Rhea" id="RHEA:24424"/>
        <dbReference type="ChEBI" id="CHEBI:38290"/>
        <dbReference type="ChEBI" id="CHEBI:57925"/>
        <dbReference type="ChEBI" id="CHEBI:58297"/>
        <dbReference type="ChEBI" id="CHEBI:58539"/>
        <dbReference type="EC" id="1.8.5.1"/>
    </reaction>
</comment>
<dbReference type="Pfam" id="PF13409">
    <property type="entry name" value="GST_N_2"/>
    <property type="match status" value="1"/>
</dbReference>
<dbReference type="PROSITE" id="PS50405">
    <property type="entry name" value="GST_CTER"/>
    <property type="match status" value="1"/>
</dbReference>
<dbReference type="SUPFAM" id="SSF47616">
    <property type="entry name" value="GST C-terminal domain-like"/>
    <property type="match status" value="1"/>
</dbReference>
<dbReference type="PROSITE" id="PS50404">
    <property type="entry name" value="GST_NTER"/>
    <property type="match status" value="1"/>
</dbReference>
<reference evidence="9" key="1">
    <citation type="submission" date="2024-02" db="EMBL/GenBank/DDBJ databases">
        <authorList>
            <consortium name="ELIXIR-Norway"/>
            <consortium name="Elixir Norway"/>
        </authorList>
    </citation>
    <scope>NUCLEOTIDE SEQUENCE</scope>
</reference>
<evidence type="ECO:0000256" key="5">
    <source>
        <dbReference type="ARBA" id="ARBA00047960"/>
    </source>
</evidence>
<accession>A0ABP0XLL3</accession>
<protein>
    <recommendedName>
        <fullName evidence="11">Dehydroascorbate reductase</fullName>
    </recommendedName>
</protein>
<dbReference type="Gene3D" id="3.40.30.10">
    <property type="entry name" value="Glutaredoxin"/>
    <property type="match status" value="1"/>
</dbReference>
<evidence type="ECO:0000259" key="8">
    <source>
        <dbReference type="PROSITE" id="PS50405"/>
    </source>
</evidence>
<feature type="domain" description="GST N-terminal" evidence="7">
    <location>
        <begin position="67"/>
        <end position="145"/>
    </location>
</feature>
<dbReference type="SFLD" id="SFLDS00019">
    <property type="entry name" value="Glutathione_Transferase_(cytos"/>
    <property type="match status" value="1"/>
</dbReference>